<dbReference type="InterPro" id="IPR027417">
    <property type="entry name" value="P-loop_NTPase"/>
</dbReference>
<feature type="region of interest" description="Disordered" evidence="1">
    <location>
        <begin position="376"/>
        <end position="400"/>
    </location>
</feature>
<feature type="region of interest" description="Disordered" evidence="1">
    <location>
        <begin position="276"/>
        <end position="301"/>
    </location>
</feature>
<dbReference type="InterPro" id="IPR007730">
    <property type="entry name" value="SPOR-like_dom"/>
</dbReference>
<sequence length="587" mass="64245">MSHPLALELDSQTQLLSRLQFLTRFGSNFIHVTGPQGAGKTWLAEQFLAQWCDDANQALLACYANQSAAQQRVMLLKQLFSEPLFNEDDPLIDSFERMQGERPCRLVLLVDDADLLSAEILAELWAVVMRAQQQEAWQINVLLFSQPKSLNNALRQLSHGQGVSPVDIDISPLNDTEVELFSDMLKARYAMNANARRQMQQSIKQIAPWPGALLALMAQKTPAEVEEKKRAFSPLSLLILLLTLVSAGAVWWFIPSSDDAKPAPVDVKTVVESAAEIPARPEKAQEKQPNSPPAEDNFKADEIRQDGLTVGRKDEPSQRVVVPSEVVDNLVAGQVIGAQNADEIKEVATQINNVAAKVNSDLKSDDVALKTQDKAAVSDVAQTQPQQTEKHEAKEKPAVDTAAKAVSEEVTEVAKVIAQATDATPEQMPQAAVEGASAKPVVKSAVQAEVKPQTEAKVETETQAQPKANAQTETVVAATESAKPHPLLNASKLLARPAQHYALQFAAIKTEAEMNAFLAKHPQLTDLDLIGYRSMRGDQPWYLLVYGDFASVSAARRAEMALPDDLKSLEPWVKSYRQIHAEINSGN</sequence>
<dbReference type="SUPFAM" id="SSF52540">
    <property type="entry name" value="P-loop containing nucleoside triphosphate hydrolases"/>
    <property type="match status" value="1"/>
</dbReference>
<dbReference type="CDD" id="cd01120">
    <property type="entry name" value="RecA-like_superfamily"/>
    <property type="match status" value="1"/>
</dbReference>
<dbReference type="InterPro" id="IPR036680">
    <property type="entry name" value="SPOR-like_sf"/>
</dbReference>
<feature type="compositionally biased region" description="Basic and acidic residues" evidence="1">
    <location>
        <begin position="388"/>
        <end position="398"/>
    </location>
</feature>
<accession>A0ABM8ZW71</accession>
<dbReference type="PROSITE" id="PS51724">
    <property type="entry name" value="SPOR"/>
    <property type="match status" value="1"/>
</dbReference>
<comment type="caution">
    <text evidence="3">The sequence shown here is derived from an EMBL/GenBank/DDBJ whole genome shotgun (WGS) entry which is preliminary data.</text>
</comment>
<proteinExistence type="predicted"/>
<dbReference type="GO" id="GO:0051301">
    <property type="term" value="P:cell division"/>
    <property type="evidence" value="ECO:0007669"/>
    <property type="project" value="UniProtKB-KW"/>
</dbReference>
<dbReference type="InterPro" id="IPR052026">
    <property type="entry name" value="ExeA_AAA_ATPase_DNA-bind"/>
</dbReference>
<dbReference type="InterPro" id="IPR049945">
    <property type="entry name" value="AAA_22"/>
</dbReference>
<dbReference type="EMBL" id="CAKLDI010000001">
    <property type="protein sequence ID" value="CAH0534588.1"/>
    <property type="molecule type" value="Genomic_DNA"/>
</dbReference>
<dbReference type="RefSeq" id="WP_237467466.1">
    <property type="nucleotide sequence ID" value="NZ_CAKLDI010000001.1"/>
</dbReference>
<keyword evidence="3" id="KW-0132">Cell division</keyword>
<protein>
    <submittedName>
        <fullName evidence="3">Cell division protein DamX</fullName>
    </submittedName>
</protein>
<dbReference type="Pfam" id="PF05036">
    <property type="entry name" value="SPOR"/>
    <property type="match status" value="1"/>
</dbReference>
<gene>
    <name evidence="3" type="primary">damX_1</name>
    <name evidence="3" type="ORF">VST7929_02532</name>
</gene>
<name>A0ABM8ZW71_9VIBR</name>
<keyword evidence="3" id="KW-0131">Cell cycle</keyword>
<dbReference type="Pfam" id="PF13401">
    <property type="entry name" value="AAA_22"/>
    <property type="match status" value="1"/>
</dbReference>
<evidence type="ECO:0000313" key="3">
    <source>
        <dbReference type="EMBL" id="CAH0534588.1"/>
    </source>
</evidence>
<dbReference type="Gene3D" id="3.30.70.1070">
    <property type="entry name" value="Sporulation related repeat"/>
    <property type="match status" value="1"/>
</dbReference>
<feature type="domain" description="SPOR" evidence="2">
    <location>
        <begin position="495"/>
        <end position="575"/>
    </location>
</feature>
<reference evidence="3" key="1">
    <citation type="submission" date="2021-11" db="EMBL/GenBank/DDBJ databases">
        <authorList>
            <person name="Rodrigo-Torres L."/>
            <person name="Arahal R. D."/>
            <person name="Lucena T."/>
        </authorList>
    </citation>
    <scope>NUCLEOTIDE SEQUENCE</scope>
    <source>
        <strain evidence="3">CECT 7929</strain>
    </source>
</reference>
<evidence type="ECO:0000313" key="4">
    <source>
        <dbReference type="Proteomes" id="UP000838672"/>
    </source>
</evidence>
<keyword evidence="4" id="KW-1185">Reference proteome</keyword>
<dbReference type="Gene3D" id="3.40.50.300">
    <property type="entry name" value="P-loop containing nucleotide triphosphate hydrolases"/>
    <property type="match status" value="1"/>
</dbReference>
<evidence type="ECO:0000259" key="2">
    <source>
        <dbReference type="PROSITE" id="PS51724"/>
    </source>
</evidence>
<dbReference type="PANTHER" id="PTHR35894">
    <property type="entry name" value="GENERAL SECRETION PATHWAY PROTEIN A-RELATED"/>
    <property type="match status" value="1"/>
</dbReference>
<evidence type="ECO:0000256" key="1">
    <source>
        <dbReference type="SAM" id="MobiDB-lite"/>
    </source>
</evidence>
<dbReference type="PANTHER" id="PTHR35894:SF7">
    <property type="entry name" value="GENERAL SECRETION PATHWAY PROTEIN A-RELATED"/>
    <property type="match status" value="1"/>
</dbReference>
<dbReference type="Proteomes" id="UP000838672">
    <property type="component" value="Unassembled WGS sequence"/>
</dbReference>
<organism evidence="3 4">
    <name type="scientific">Vibrio stylophorae</name>
    <dbReference type="NCBI Taxonomy" id="659351"/>
    <lineage>
        <taxon>Bacteria</taxon>
        <taxon>Pseudomonadati</taxon>
        <taxon>Pseudomonadota</taxon>
        <taxon>Gammaproteobacteria</taxon>
        <taxon>Vibrionales</taxon>
        <taxon>Vibrionaceae</taxon>
        <taxon>Vibrio</taxon>
    </lineage>
</organism>